<reference evidence="1 2" key="1">
    <citation type="journal article" date="2016" name="Sci. Rep.">
        <title>Metabolic traits of an uncultured archaeal lineage -MSBL1- from brine pools of the Red Sea.</title>
        <authorList>
            <person name="Mwirichia R."/>
            <person name="Alam I."/>
            <person name="Rashid M."/>
            <person name="Vinu M."/>
            <person name="Ba-Alawi W."/>
            <person name="Anthony Kamau A."/>
            <person name="Kamanda Ngugi D."/>
            <person name="Goker M."/>
            <person name="Klenk H.P."/>
            <person name="Bajic V."/>
            <person name="Stingl U."/>
        </authorList>
    </citation>
    <scope>NUCLEOTIDE SEQUENCE [LARGE SCALE GENOMIC DNA]</scope>
    <source>
        <strain evidence="1">SCGC-AAA259I09</strain>
    </source>
</reference>
<dbReference type="AlphaFoldDB" id="A0A133UR40"/>
<dbReference type="SUPFAM" id="SSF55909">
    <property type="entry name" value="Pentein"/>
    <property type="match status" value="1"/>
</dbReference>
<gene>
    <name evidence="1" type="ORF">AKJ37_04795</name>
</gene>
<dbReference type="EMBL" id="LHXR01000071">
    <property type="protein sequence ID" value="KXA96609.1"/>
    <property type="molecule type" value="Genomic_DNA"/>
</dbReference>
<dbReference type="Gene3D" id="3.75.10.10">
    <property type="entry name" value="L-arginine/glycine Amidinotransferase, Chain A"/>
    <property type="match status" value="1"/>
</dbReference>
<keyword evidence="2" id="KW-1185">Reference proteome</keyword>
<feature type="non-terminal residue" evidence="1">
    <location>
        <position position="331"/>
    </location>
</feature>
<protein>
    <recommendedName>
        <fullName evidence="3">Amidinotransferase</fullName>
    </recommendedName>
</protein>
<comment type="caution">
    <text evidence="1">The sequence shown here is derived from an EMBL/GenBank/DDBJ whole genome shotgun (WGS) entry which is preliminary data.</text>
</comment>
<accession>A0A133UR40</accession>
<sequence>MPTNWNKPIEKFPMENYPDYEPGKTPRWEKLLEIDYQDEMEKIWNKKWGQQGIGKLKEVALSKPTEIESNPLFLENPEYFLLRYTELEGGEIEWKKIREGIERYADILKEENIKVHWIEDKVPEYLEKPMGAYGPLRKLFIAPNLGLVINGGAITFRIGQAGFLRGLEYYAQKFFNSIGCPILLYVTEEVCECSTGVWAAENIRLATYSQTWTKKSTDQLEPVLKAAGVELIMAHGTTMLESLESSGQFHLDSALNVVDAGLALIYPAQVSFQLVRWMKDQNYRFIEIPKAEQGKHLPANCMVLEPGKVVMNEGAEKTISALRDEGVEVIE</sequence>
<evidence type="ECO:0000313" key="1">
    <source>
        <dbReference type="EMBL" id="KXA96609.1"/>
    </source>
</evidence>
<organism evidence="1 2">
    <name type="scientific">candidate division MSBL1 archaeon SCGC-AAA259I09</name>
    <dbReference type="NCBI Taxonomy" id="1698267"/>
    <lineage>
        <taxon>Archaea</taxon>
        <taxon>Methanobacteriati</taxon>
        <taxon>Methanobacteriota</taxon>
        <taxon>candidate division MSBL1</taxon>
    </lineage>
</organism>
<dbReference type="Proteomes" id="UP000070463">
    <property type="component" value="Unassembled WGS sequence"/>
</dbReference>
<evidence type="ECO:0008006" key="3">
    <source>
        <dbReference type="Google" id="ProtNLM"/>
    </source>
</evidence>
<evidence type="ECO:0000313" key="2">
    <source>
        <dbReference type="Proteomes" id="UP000070463"/>
    </source>
</evidence>
<proteinExistence type="predicted"/>
<name>A0A133UR40_9EURY</name>